<sequence length="133" mass="14483">MVKVISIGAASLALLIGVGYFFTIGFVKPMSTDLSVIGKGKPVLVLAYENYSPDGGEALSRLQKVKGDYHSRLDFVVADLGTPQGFAFADRHKMFNGQAVFLKQNGEPLEVTYIPTNEQELRSQLDSKLATVE</sequence>
<keyword evidence="1" id="KW-0472">Membrane</keyword>
<gene>
    <name evidence="2" type="ORF">EV695_2778</name>
</gene>
<evidence type="ECO:0000256" key="1">
    <source>
        <dbReference type="SAM" id="Phobius"/>
    </source>
</evidence>
<proteinExistence type="predicted"/>
<keyword evidence="1" id="KW-0812">Transmembrane</keyword>
<evidence type="ECO:0000313" key="2">
    <source>
        <dbReference type="EMBL" id="TCJ84817.1"/>
    </source>
</evidence>
<comment type="caution">
    <text evidence="2">The sequence shown here is derived from an EMBL/GenBank/DDBJ whole genome shotgun (WGS) entry which is preliminary data.</text>
</comment>
<accession>A0A4R1ET70</accession>
<keyword evidence="3" id="KW-1185">Reference proteome</keyword>
<dbReference type="Proteomes" id="UP000294887">
    <property type="component" value="Unassembled WGS sequence"/>
</dbReference>
<organism evidence="2 3">
    <name type="scientific">Cocleimonas flava</name>
    <dbReference type="NCBI Taxonomy" id="634765"/>
    <lineage>
        <taxon>Bacteria</taxon>
        <taxon>Pseudomonadati</taxon>
        <taxon>Pseudomonadota</taxon>
        <taxon>Gammaproteobacteria</taxon>
        <taxon>Thiotrichales</taxon>
        <taxon>Thiotrichaceae</taxon>
        <taxon>Cocleimonas</taxon>
    </lineage>
</organism>
<dbReference type="EMBL" id="SMFQ01000004">
    <property type="protein sequence ID" value="TCJ84817.1"/>
    <property type="molecule type" value="Genomic_DNA"/>
</dbReference>
<reference evidence="2 3" key="1">
    <citation type="submission" date="2019-03" db="EMBL/GenBank/DDBJ databases">
        <title>Genomic Encyclopedia of Type Strains, Phase IV (KMG-IV): sequencing the most valuable type-strain genomes for metagenomic binning, comparative biology and taxonomic classification.</title>
        <authorList>
            <person name="Goeker M."/>
        </authorList>
    </citation>
    <scope>NUCLEOTIDE SEQUENCE [LARGE SCALE GENOMIC DNA]</scope>
    <source>
        <strain evidence="2 3">DSM 24830</strain>
    </source>
</reference>
<name>A0A4R1ET70_9GAMM</name>
<keyword evidence="1" id="KW-1133">Transmembrane helix</keyword>
<feature type="transmembrane region" description="Helical" evidence="1">
    <location>
        <begin position="6"/>
        <end position="27"/>
    </location>
</feature>
<evidence type="ECO:0000313" key="3">
    <source>
        <dbReference type="Proteomes" id="UP000294887"/>
    </source>
</evidence>
<protein>
    <submittedName>
        <fullName evidence="2">Uncharacterized protein</fullName>
    </submittedName>
</protein>
<dbReference type="AlphaFoldDB" id="A0A4R1ET70"/>